<evidence type="ECO:0000313" key="2">
    <source>
        <dbReference type="Proteomes" id="UP000663868"/>
    </source>
</evidence>
<protein>
    <submittedName>
        <fullName evidence="1">Uncharacterized protein</fullName>
    </submittedName>
</protein>
<proteinExistence type="predicted"/>
<name>A0A818JUW5_9BILA</name>
<comment type="caution">
    <text evidence="1">The sequence shown here is derived from an EMBL/GenBank/DDBJ whole genome shotgun (WGS) entry which is preliminary data.</text>
</comment>
<organism evidence="1 2">
    <name type="scientific">Adineta steineri</name>
    <dbReference type="NCBI Taxonomy" id="433720"/>
    <lineage>
        <taxon>Eukaryota</taxon>
        <taxon>Metazoa</taxon>
        <taxon>Spiralia</taxon>
        <taxon>Gnathifera</taxon>
        <taxon>Rotifera</taxon>
        <taxon>Eurotatoria</taxon>
        <taxon>Bdelloidea</taxon>
        <taxon>Adinetida</taxon>
        <taxon>Adinetidae</taxon>
        <taxon>Adineta</taxon>
    </lineage>
</organism>
<dbReference type="EMBL" id="CAJOBB010000063">
    <property type="protein sequence ID" value="CAF3541182.1"/>
    <property type="molecule type" value="Genomic_DNA"/>
</dbReference>
<dbReference type="Proteomes" id="UP000663868">
    <property type="component" value="Unassembled WGS sequence"/>
</dbReference>
<accession>A0A818JUW5</accession>
<gene>
    <name evidence="1" type="ORF">KXQ929_LOCUS2173</name>
</gene>
<evidence type="ECO:0000313" key="1">
    <source>
        <dbReference type="EMBL" id="CAF3541182.1"/>
    </source>
</evidence>
<dbReference type="AlphaFoldDB" id="A0A818JUW5"/>
<sequence>MMSLFFYVSAISSADDGIWTGLGSSNGVRYNVKFIADSKTRSWTINYGIVGGAPNYCGGYWELQGVNRFREVITYGSCMNVYCNLIFTGTGSTSNFLCSPSGTVPYSHAANLTRLYKFC</sequence>
<reference evidence="1" key="1">
    <citation type="submission" date="2021-02" db="EMBL/GenBank/DDBJ databases">
        <authorList>
            <person name="Nowell W R."/>
        </authorList>
    </citation>
    <scope>NUCLEOTIDE SEQUENCE</scope>
</reference>